<gene>
    <name evidence="6" type="ORF">CYMTET_11810</name>
</gene>
<proteinExistence type="predicted"/>
<sequence length="1059" mass="112602">MNPSAAIPAQTAVGPDQWQEEYTVWLDKKQPRFPYAWQRRYFLLRSSLSDGCQLLYFATPPSTPNVEVITARGALDLSQVQLLEQAEAEPSKAIFILQAPYIGRKPARGIKQLRLRAASSVACEHAIGNIREIVLKGIRTTRPSIVTWKLSEVASWFALFGVTPATCPAVRHINGEMLRSLSSRSFTAWGMALPKVLQQHILCELQAYPARTTLTPGEALANTEPYECPSGEVPCDARVPDVLAPPKNPKAHPPSAISAAHDPEQPLSPALSNPTDDYRGVNRTPPCCPQSAATENTCLPPLTVHGTDDAADWDADSPCTMEAIRLAVDAELADAVPPRLLLGPSPECSPEPKPEPELEGNLAPRGGAPSQGLKAKLLELEELVGSISPRSRPTTEDRPRGGGARKLHGRPMVGSGLPGHTVSTAPLEEAPLQGCRPAVNSVDGCSGVTIESPATANRCAGAAVRAHTYAGAGRSGRSIRRDGSAASCETVWAEVGWTKVSTLEEVAAALATWERLGRRSESIAFIRGVLEQWHRGGRGEGGTFGASCTRFLLALMSFMIGSTLKGAEELDQCIKSLRRAEHEEQADTARFIAEGSRMLRALDQLRFAVVGRARVGKGMGMVVATAAADGSMRIWDLSMEGDDCHGRLASRLGMTTKQVQSAVEVRTWGRFLRWSEHQALNMGSGAAPLEYAALQGRSCAVLSSDGSPVWINRNLHTFALGFSVRCCTFSPDGMLLAIGGTAAATPCLRVFDTYTWAEERTVHLVIWPEAAPASLASGNELATPAAVTRCRFDPAGMTLVAAVNDGQLVAWSSGSWGEVGQTALRNAIHDGAITCFAFCPDGHLLVIFSQGGTMQVLDTRMWAPLQALPGPPGPAFVTCCEFSPDGARLVAGSSQGRIYIWDVAGRALRVLDTEGSALTSCVFSPCGKKLVSGHTAGVLQIWEIHGSNGAACQAGADDNADCQLRKVKTLTCVDKECPLGDVASCSFTADGSHVVACAVSGACSEAAGGAPVTGAEQRSIAAEGTRVTIKVWDARTWIEVRQHLPLEELQSGLAAVYGA</sequence>
<dbReference type="InterPro" id="IPR050505">
    <property type="entry name" value="WDR55/POC1"/>
</dbReference>
<dbReference type="PROSITE" id="PS50003">
    <property type="entry name" value="PH_DOMAIN"/>
    <property type="match status" value="1"/>
</dbReference>
<dbReference type="SUPFAM" id="SSF50978">
    <property type="entry name" value="WD40 repeat-like"/>
    <property type="match status" value="1"/>
</dbReference>
<feature type="repeat" description="WD" evidence="3">
    <location>
        <begin position="877"/>
        <end position="903"/>
    </location>
</feature>
<dbReference type="PANTHER" id="PTHR44019">
    <property type="entry name" value="WD REPEAT-CONTAINING PROTEIN 55"/>
    <property type="match status" value="1"/>
</dbReference>
<reference evidence="6 7" key="1">
    <citation type="journal article" date="2015" name="Genome Biol. Evol.">
        <title>Comparative Genomics of a Bacterivorous Green Alga Reveals Evolutionary Causalities and Consequences of Phago-Mixotrophic Mode of Nutrition.</title>
        <authorList>
            <person name="Burns J.A."/>
            <person name="Paasch A."/>
            <person name="Narechania A."/>
            <person name="Kim E."/>
        </authorList>
    </citation>
    <scope>NUCLEOTIDE SEQUENCE [LARGE SCALE GENOMIC DNA]</scope>
    <source>
        <strain evidence="6 7">PLY_AMNH</strain>
    </source>
</reference>
<evidence type="ECO:0000256" key="3">
    <source>
        <dbReference type="PROSITE-ProRule" id="PRU00221"/>
    </source>
</evidence>
<name>A0AAE0GLL6_9CHLO</name>
<feature type="repeat" description="WD" evidence="3">
    <location>
        <begin position="620"/>
        <end position="638"/>
    </location>
</feature>
<evidence type="ECO:0000313" key="6">
    <source>
        <dbReference type="EMBL" id="KAK3280344.1"/>
    </source>
</evidence>
<keyword evidence="2" id="KW-0677">Repeat</keyword>
<dbReference type="SUPFAM" id="SSF50729">
    <property type="entry name" value="PH domain-like"/>
    <property type="match status" value="1"/>
</dbReference>
<feature type="region of interest" description="Disordered" evidence="4">
    <location>
        <begin position="239"/>
        <end position="278"/>
    </location>
</feature>
<dbReference type="InterPro" id="IPR001849">
    <property type="entry name" value="PH_domain"/>
</dbReference>
<keyword evidence="1 3" id="KW-0853">WD repeat</keyword>
<feature type="region of interest" description="Disordered" evidence="4">
    <location>
        <begin position="384"/>
        <end position="424"/>
    </location>
</feature>
<dbReference type="InterPro" id="IPR036322">
    <property type="entry name" value="WD40_repeat_dom_sf"/>
</dbReference>
<keyword evidence="7" id="KW-1185">Reference proteome</keyword>
<dbReference type="SMART" id="SM00320">
    <property type="entry name" value="WD40"/>
    <property type="match status" value="6"/>
</dbReference>
<dbReference type="InterPro" id="IPR001680">
    <property type="entry name" value="WD40_rpt"/>
</dbReference>
<dbReference type="PANTHER" id="PTHR44019:SF8">
    <property type="entry name" value="POC1 CENTRIOLAR PROTEIN HOMOLOG"/>
    <property type="match status" value="1"/>
</dbReference>
<evidence type="ECO:0000313" key="7">
    <source>
        <dbReference type="Proteomes" id="UP001190700"/>
    </source>
</evidence>
<dbReference type="PROSITE" id="PS50082">
    <property type="entry name" value="WD_REPEATS_2"/>
    <property type="match status" value="2"/>
</dbReference>
<evidence type="ECO:0000256" key="2">
    <source>
        <dbReference type="ARBA" id="ARBA00022737"/>
    </source>
</evidence>
<dbReference type="Gene3D" id="2.130.10.10">
    <property type="entry name" value="YVTN repeat-like/Quinoprotein amine dehydrogenase"/>
    <property type="match status" value="3"/>
</dbReference>
<feature type="region of interest" description="Disordered" evidence="4">
    <location>
        <begin position="338"/>
        <end position="370"/>
    </location>
</feature>
<evidence type="ECO:0000256" key="4">
    <source>
        <dbReference type="SAM" id="MobiDB-lite"/>
    </source>
</evidence>
<evidence type="ECO:0000256" key="1">
    <source>
        <dbReference type="ARBA" id="ARBA00022574"/>
    </source>
</evidence>
<dbReference type="EMBL" id="LGRX02004435">
    <property type="protein sequence ID" value="KAK3280344.1"/>
    <property type="molecule type" value="Genomic_DNA"/>
</dbReference>
<evidence type="ECO:0000259" key="5">
    <source>
        <dbReference type="PROSITE" id="PS50003"/>
    </source>
</evidence>
<accession>A0AAE0GLL6</accession>
<feature type="domain" description="PH" evidence="5">
    <location>
        <begin position="19"/>
        <end position="198"/>
    </location>
</feature>
<dbReference type="InterPro" id="IPR015943">
    <property type="entry name" value="WD40/YVTN_repeat-like_dom_sf"/>
</dbReference>
<organism evidence="6 7">
    <name type="scientific">Cymbomonas tetramitiformis</name>
    <dbReference type="NCBI Taxonomy" id="36881"/>
    <lineage>
        <taxon>Eukaryota</taxon>
        <taxon>Viridiplantae</taxon>
        <taxon>Chlorophyta</taxon>
        <taxon>Pyramimonadophyceae</taxon>
        <taxon>Pyramimonadales</taxon>
        <taxon>Pyramimonadaceae</taxon>
        <taxon>Cymbomonas</taxon>
    </lineage>
</organism>
<comment type="caution">
    <text evidence="6">The sequence shown here is derived from an EMBL/GenBank/DDBJ whole genome shotgun (WGS) entry which is preliminary data.</text>
</comment>
<dbReference type="Proteomes" id="UP001190700">
    <property type="component" value="Unassembled WGS sequence"/>
</dbReference>
<dbReference type="Pfam" id="PF00400">
    <property type="entry name" value="WD40"/>
    <property type="match status" value="3"/>
</dbReference>
<dbReference type="AlphaFoldDB" id="A0AAE0GLL6"/>
<protein>
    <recommendedName>
        <fullName evidence="5">PH domain-containing protein</fullName>
    </recommendedName>
</protein>